<dbReference type="Proteomes" id="UP000655523">
    <property type="component" value="Unassembled WGS sequence"/>
</dbReference>
<accession>A0A972NKD4</accession>
<dbReference type="GO" id="GO:0016620">
    <property type="term" value="F:oxidoreductase activity, acting on the aldehyde or oxo group of donors, NAD or NADP as acceptor"/>
    <property type="evidence" value="ECO:0007669"/>
    <property type="project" value="InterPro"/>
</dbReference>
<protein>
    <submittedName>
        <fullName evidence="6">Aldehyde dehydrogenase family protein</fullName>
    </submittedName>
</protein>
<gene>
    <name evidence="6" type="ORF">GNZ13_00835</name>
</gene>
<evidence type="ECO:0000256" key="2">
    <source>
        <dbReference type="ARBA" id="ARBA00023002"/>
    </source>
</evidence>
<name>A0A972NKD4_9BURK</name>
<organism evidence="6 7">
    <name type="scientific">Paraburkholderia elongata</name>
    <dbReference type="NCBI Taxonomy" id="2675747"/>
    <lineage>
        <taxon>Bacteria</taxon>
        <taxon>Pseudomonadati</taxon>
        <taxon>Pseudomonadota</taxon>
        <taxon>Betaproteobacteria</taxon>
        <taxon>Burkholderiales</taxon>
        <taxon>Burkholderiaceae</taxon>
        <taxon>Paraburkholderia</taxon>
    </lineage>
</organism>
<dbReference type="InterPro" id="IPR044086">
    <property type="entry name" value="LUC3-like"/>
</dbReference>
<evidence type="ECO:0000313" key="6">
    <source>
        <dbReference type="EMBL" id="NPT53195.1"/>
    </source>
</evidence>
<dbReference type="CDD" id="cd07106">
    <property type="entry name" value="ALDH_AldA-AAD23400"/>
    <property type="match status" value="1"/>
</dbReference>
<dbReference type="InterPro" id="IPR016163">
    <property type="entry name" value="Ald_DH_C"/>
</dbReference>
<comment type="caution">
    <text evidence="6">The sequence shown here is derived from an EMBL/GenBank/DDBJ whole genome shotgun (WGS) entry which is preliminary data.</text>
</comment>
<reference evidence="6 7" key="1">
    <citation type="submission" date="2019-11" db="EMBL/GenBank/DDBJ databases">
        <title>Metabolism of dissolved organic matter in forest soils.</title>
        <authorList>
            <person name="Cyle K.T."/>
            <person name="Wilhelm R.C."/>
            <person name="Martinez C.E."/>
        </authorList>
    </citation>
    <scope>NUCLEOTIDE SEQUENCE [LARGE SCALE GENOMIC DNA]</scope>
    <source>
        <strain evidence="6 7">5N</strain>
    </source>
</reference>
<keyword evidence="2 4" id="KW-0560">Oxidoreductase</keyword>
<dbReference type="Gene3D" id="3.40.309.10">
    <property type="entry name" value="Aldehyde Dehydrogenase, Chain A, domain 2"/>
    <property type="match status" value="1"/>
</dbReference>
<dbReference type="PANTHER" id="PTHR11699">
    <property type="entry name" value="ALDEHYDE DEHYDROGENASE-RELATED"/>
    <property type="match status" value="1"/>
</dbReference>
<dbReference type="InterPro" id="IPR016162">
    <property type="entry name" value="Ald_DH_N"/>
</dbReference>
<feature type="domain" description="Aldehyde dehydrogenase" evidence="5">
    <location>
        <begin position="55"/>
        <end position="502"/>
    </location>
</feature>
<evidence type="ECO:0000259" key="5">
    <source>
        <dbReference type="Pfam" id="PF00171"/>
    </source>
</evidence>
<dbReference type="SUPFAM" id="SSF53720">
    <property type="entry name" value="ALDH-like"/>
    <property type="match status" value="1"/>
</dbReference>
<dbReference type="AlphaFoldDB" id="A0A972NKD4"/>
<evidence type="ECO:0000256" key="1">
    <source>
        <dbReference type="ARBA" id="ARBA00009986"/>
    </source>
</evidence>
<dbReference type="Gene3D" id="3.40.605.10">
    <property type="entry name" value="Aldehyde Dehydrogenase, Chain A, domain 1"/>
    <property type="match status" value="1"/>
</dbReference>
<evidence type="ECO:0000256" key="4">
    <source>
        <dbReference type="RuleBase" id="RU003345"/>
    </source>
</evidence>
<dbReference type="InterPro" id="IPR029510">
    <property type="entry name" value="Ald_DH_CS_GLU"/>
</dbReference>
<keyword evidence="7" id="KW-1185">Reference proteome</keyword>
<dbReference type="InterPro" id="IPR016161">
    <property type="entry name" value="Ald_DH/histidinol_DH"/>
</dbReference>
<dbReference type="Pfam" id="PF00171">
    <property type="entry name" value="Aldedh"/>
    <property type="match status" value="1"/>
</dbReference>
<comment type="similarity">
    <text evidence="1 4">Belongs to the aldehyde dehydrogenase family.</text>
</comment>
<sequence>MRPGGYSVGEHRDSRCAIDAGQSECRDVGPRIAIREVSMEAYFNLVGGSSASVSDVYDVKDPATLGIVARAPISTLADLDDAVSAGNAASRGMWAYDLSIRRSLLAQCASRIEACSDELANVLSQEQGKPVAAAKAEIGLAVRLLAHYAQKDERKETLRRRPTEYVDVVRAPIGTVGLIVPWNYPIAILMMKLAPALWAGNTVVIKPAPSTPLTTLKLCARLAEILPAGVINTVTGEGDIGQALVEHAGIRKVSFTGSTPTGIRVMSSAAPMLKRLTLELGGNDAAIVCHDANVTAIAPRIFANAFTNAGQLCCAIKRLYVHRSVFDQMAERLTDIARHWRVGPGLHPETQMGPLNNRAQRDHVRALLDDAVAHGGTIHVGGESLAGYDGYFLKPAIVSGVSDESRIVKEEQFGPALPVLPFDSVDEAIDRANASEFGLGGSIWSSNVIAAADAASRLEAVNLYVNQHAVPPDPELPFGGMKASGFGYELGDWGCDDFSIRKVLNVNTGVA</sequence>
<dbReference type="InterPro" id="IPR015590">
    <property type="entry name" value="Aldehyde_DH_dom"/>
</dbReference>
<proteinExistence type="inferred from homology"/>
<evidence type="ECO:0000256" key="3">
    <source>
        <dbReference type="PROSITE-ProRule" id="PRU10007"/>
    </source>
</evidence>
<dbReference type="FunFam" id="3.40.605.10:FF:000007">
    <property type="entry name" value="NAD/NADP-dependent betaine aldehyde dehydrogenase"/>
    <property type="match status" value="1"/>
</dbReference>
<feature type="active site" evidence="3">
    <location>
        <position position="279"/>
    </location>
</feature>
<dbReference type="PROSITE" id="PS00687">
    <property type="entry name" value="ALDEHYDE_DEHYDR_GLU"/>
    <property type="match status" value="1"/>
</dbReference>
<dbReference type="EMBL" id="WOEZ01000005">
    <property type="protein sequence ID" value="NPT53195.1"/>
    <property type="molecule type" value="Genomic_DNA"/>
</dbReference>
<dbReference type="FunFam" id="3.40.309.10:FF:000009">
    <property type="entry name" value="Aldehyde dehydrogenase A"/>
    <property type="match status" value="1"/>
</dbReference>
<evidence type="ECO:0000313" key="7">
    <source>
        <dbReference type="Proteomes" id="UP000655523"/>
    </source>
</evidence>